<dbReference type="PROSITE" id="PS51078">
    <property type="entry name" value="ICLR_ED"/>
    <property type="match status" value="1"/>
</dbReference>
<dbReference type="InterPro" id="IPR036388">
    <property type="entry name" value="WH-like_DNA-bd_sf"/>
</dbReference>
<keyword evidence="2" id="KW-0238">DNA-binding</keyword>
<evidence type="ECO:0000256" key="1">
    <source>
        <dbReference type="ARBA" id="ARBA00023015"/>
    </source>
</evidence>
<reference evidence="6 7" key="1">
    <citation type="submission" date="2016-11" db="EMBL/GenBank/DDBJ databases">
        <authorList>
            <person name="Jaros S."/>
            <person name="Januszkiewicz K."/>
            <person name="Wedrychowicz H."/>
        </authorList>
    </citation>
    <scope>NUCLEOTIDE SEQUENCE [LARGE SCALE GENOMIC DNA]</scope>
    <source>
        <strain evidence="6 7">DSM 8605</strain>
    </source>
</reference>
<gene>
    <name evidence="6" type="ORF">SAMN02745207_01196</name>
</gene>
<dbReference type="InterPro" id="IPR029016">
    <property type="entry name" value="GAF-like_dom_sf"/>
</dbReference>
<dbReference type="OrthoDB" id="9791752at2"/>
<dbReference type="GO" id="GO:0003700">
    <property type="term" value="F:DNA-binding transcription factor activity"/>
    <property type="evidence" value="ECO:0007669"/>
    <property type="project" value="TreeGrafter"/>
</dbReference>
<dbReference type="SUPFAM" id="SSF46785">
    <property type="entry name" value="Winged helix' DNA-binding domain"/>
    <property type="match status" value="1"/>
</dbReference>
<dbReference type="PANTHER" id="PTHR30136:SF24">
    <property type="entry name" value="HTH-TYPE TRANSCRIPTIONAL REPRESSOR ALLR"/>
    <property type="match status" value="1"/>
</dbReference>
<organism evidence="6 7">
    <name type="scientific">Clostridium grantii DSM 8605</name>
    <dbReference type="NCBI Taxonomy" id="1121316"/>
    <lineage>
        <taxon>Bacteria</taxon>
        <taxon>Bacillati</taxon>
        <taxon>Bacillota</taxon>
        <taxon>Clostridia</taxon>
        <taxon>Eubacteriales</taxon>
        <taxon>Clostridiaceae</taxon>
        <taxon>Clostridium</taxon>
    </lineage>
</organism>
<dbReference type="PANTHER" id="PTHR30136">
    <property type="entry name" value="HELIX-TURN-HELIX TRANSCRIPTIONAL REGULATOR, ICLR FAMILY"/>
    <property type="match status" value="1"/>
</dbReference>
<dbReference type="PROSITE" id="PS51077">
    <property type="entry name" value="HTH_ICLR"/>
    <property type="match status" value="1"/>
</dbReference>
<dbReference type="RefSeq" id="WP_073337522.1">
    <property type="nucleotide sequence ID" value="NZ_FQXM01000005.1"/>
</dbReference>
<evidence type="ECO:0000313" key="6">
    <source>
        <dbReference type="EMBL" id="SHH45639.1"/>
    </source>
</evidence>
<evidence type="ECO:0000313" key="7">
    <source>
        <dbReference type="Proteomes" id="UP000184447"/>
    </source>
</evidence>
<dbReference type="InterPro" id="IPR050707">
    <property type="entry name" value="HTH_MetabolicPath_Reg"/>
</dbReference>
<evidence type="ECO:0000256" key="3">
    <source>
        <dbReference type="ARBA" id="ARBA00023163"/>
    </source>
</evidence>
<evidence type="ECO:0000259" key="5">
    <source>
        <dbReference type="PROSITE" id="PS51078"/>
    </source>
</evidence>
<dbReference type="Pfam" id="PF01614">
    <property type="entry name" value="IclR_C"/>
    <property type="match status" value="1"/>
</dbReference>
<dbReference type="GO" id="GO:0003677">
    <property type="term" value="F:DNA binding"/>
    <property type="evidence" value="ECO:0007669"/>
    <property type="project" value="UniProtKB-KW"/>
</dbReference>
<dbReference type="EMBL" id="FQXM01000005">
    <property type="protein sequence ID" value="SHH45639.1"/>
    <property type="molecule type" value="Genomic_DNA"/>
</dbReference>
<keyword evidence="1" id="KW-0805">Transcription regulation</keyword>
<dbReference type="InterPro" id="IPR014757">
    <property type="entry name" value="Tscrpt_reg_IclR_C"/>
</dbReference>
<proteinExistence type="predicted"/>
<keyword evidence="3" id="KW-0804">Transcription</keyword>
<dbReference type="STRING" id="1121316.SAMN02745207_01196"/>
<dbReference type="GO" id="GO:0045892">
    <property type="term" value="P:negative regulation of DNA-templated transcription"/>
    <property type="evidence" value="ECO:0007669"/>
    <property type="project" value="TreeGrafter"/>
</dbReference>
<evidence type="ECO:0000259" key="4">
    <source>
        <dbReference type="PROSITE" id="PS51077"/>
    </source>
</evidence>
<dbReference type="InterPro" id="IPR005471">
    <property type="entry name" value="Tscrpt_reg_IclR_N"/>
</dbReference>
<name>A0A1M5T4H3_9CLOT</name>
<dbReference type="Gene3D" id="1.10.10.10">
    <property type="entry name" value="Winged helix-like DNA-binding domain superfamily/Winged helix DNA-binding domain"/>
    <property type="match status" value="1"/>
</dbReference>
<dbReference type="Pfam" id="PF09339">
    <property type="entry name" value="HTH_IclR"/>
    <property type="match status" value="1"/>
</dbReference>
<feature type="domain" description="IclR-ED" evidence="5">
    <location>
        <begin position="67"/>
        <end position="245"/>
    </location>
</feature>
<dbReference type="AlphaFoldDB" id="A0A1M5T4H3"/>
<dbReference type="InterPro" id="IPR036390">
    <property type="entry name" value="WH_DNA-bd_sf"/>
</dbReference>
<feature type="domain" description="HTH iclR-type" evidence="4">
    <location>
        <begin position="6"/>
        <end position="66"/>
    </location>
</feature>
<dbReference type="SUPFAM" id="SSF55781">
    <property type="entry name" value="GAF domain-like"/>
    <property type="match status" value="1"/>
</dbReference>
<evidence type="ECO:0000256" key="2">
    <source>
        <dbReference type="ARBA" id="ARBA00023125"/>
    </source>
</evidence>
<sequence>MDKSPAPALSIGLNVLELIAQNGALGFNELCELTGKNSTTMSRITKVLVDTFYIKKNNNGKYVLGYKLLTLKDGNSKWDNMLSKSNEALSDITNKFQVTSLLIGFENNVVIALDKKSHNNSPSLQRKGTISKQYINRPWGFVYTASLPLEQMMIFIHKIKSELIDDDLISDELMWEYLNFTRENNYSDDLGKLCKGIRRIAVPVYDYNQKVIASLVAAFISEALDDNKVNLLIDYLNLKASEITK</sequence>
<dbReference type="Proteomes" id="UP000184447">
    <property type="component" value="Unassembled WGS sequence"/>
</dbReference>
<keyword evidence="7" id="KW-1185">Reference proteome</keyword>
<dbReference type="Gene3D" id="3.30.450.40">
    <property type="match status" value="1"/>
</dbReference>
<accession>A0A1M5T4H3</accession>
<protein>
    <submittedName>
        <fullName evidence="6">Transcriptional regulator, IclR family</fullName>
    </submittedName>
</protein>